<dbReference type="Proteomes" id="UP001177023">
    <property type="component" value="Unassembled WGS sequence"/>
</dbReference>
<evidence type="ECO:0000256" key="4">
    <source>
        <dbReference type="ARBA" id="ARBA00022989"/>
    </source>
</evidence>
<dbReference type="FunFam" id="1.10.472.80:FF:000008">
    <property type="entry name" value="TBC1 domain family member 10A"/>
    <property type="match status" value="1"/>
</dbReference>
<dbReference type="Pfam" id="PF00324">
    <property type="entry name" value="AA_permease"/>
    <property type="match status" value="1"/>
</dbReference>
<reference evidence="9" key="1">
    <citation type="submission" date="2023-06" db="EMBL/GenBank/DDBJ databases">
        <authorList>
            <person name="Delattre M."/>
        </authorList>
    </citation>
    <scope>NUCLEOTIDE SEQUENCE</scope>
    <source>
        <strain evidence="9">AF72</strain>
    </source>
</reference>
<feature type="domain" description="Rab-GAP TBC" evidence="8">
    <location>
        <begin position="149"/>
        <end position="342"/>
    </location>
</feature>
<organism evidence="9 10">
    <name type="scientific">Mesorhabditis spiculigera</name>
    <dbReference type="NCBI Taxonomy" id="96644"/>
    <lineage>
        <taxon>Eukaryota</taxon>
        <taxon>Metazoa</taxon>
        <taxon>Ecdysozoa</taxon>
        <taxon>Nematoda</taxon>
        <taxon>Chromadorea</taxon>
        <taxon>Rhabditida</taxon>
        <taxon>Rhabditina</taxon>
        <taxon>Rhabditomorpha</taxon>
        <taxon>Rhabditoidea</taxon>
        <taxon>Rhabditidae</taxon>
        <taxon>Mesorhabditinae</taxon>
        <taxon>Mesorhabditis</taxon>
    </lineage>
</organism>
<evidence type="ECO:0000256" key="2">
    <source>
        <dbReference type="ARBA" id="ARBA00022468"/>
    </source>
</evidence>
<dbReference type="PROSITE" id="PS50086">
    <property type="entry name" value="TBC_RABGAP"/>
    <property type="match status" value="1"/>
</dbReference>
<keyword evidence="4 7" id="KW-1133">Transmembrane helix</keyword>
<evidence type="ECO:0000313" key="10">
    <source>
        <dbReference type="Proteomes" id="UP001177023"/>
    </source>
</evidence>
<dbReference type="Pfam" id="PF03522">
    <property type="entry name" value="SLC12"/>
    <property type="match status" value="1"/>
</dbReference>
<comment type="caution">
    <text evidence="9">The sequence shown here is derived from an EMBL/GenBank/DDBJ whole genome shotgun (WGS) entry which is preliminary data.</text>
</comment>
<dbReference type="InterPro" id="IPR000195">
    <property type="entry name" value="Rab-GAP-TBC_dom"/>
</dbReference>
<keyword evidence="3 7" id="KW-0812">Transmembrane</keyword>
<dbReference type="InterPro" id="IPR004841">
    <property type="entry name" value="AA-permease/SLC12A_dom"/>
</dbReference>
<evidence type="ECO:0000256" key="1">
    <source>
        <dbReference type="ARBA" id="ARBA00004141"/>
    </source>
</evidence>
<keyword evidence="5 7" id="KW-0472">Membrane</keyword>
<dbReference type="GO" id="GO:0022857">
    <property type="term" value="F:transmembrane transporter activity"/>
    <property type="evidence" value="ECO:0007669"/>
    <property type="project" value="InterPro"/>
</dbReference>
<dbReference type="SUPFAM" id="SSF47923">
    <property type="entry name" value="Ypt/Rab-GAP domain of gyp1p"/>
    <property type="match status" value="2"/>
</dbReference>
<evidence type="ECO:0000259" key="8">
    <source>
        <dbReference type="PROSITE" id="PS50086"/>
    </source>
</evidence>
<comment type="subcellular location">
    <subcellularLocation>
        <location evidence="1">Membrane</location>
        <topology evidence="1">Multi-pass membrane protein</topology>
    </subcellularLocation>
</comment>
<dbReference type="InterPro" id="IPR035969">
    <property type="entry name" value="Rab-GAP_TBC_sf"/>
</dbReference>
<dbReference type="GO" id="GO:0031267">
    <property type="term" value="F:small GTPase binding"/>
    <property type="evidence" value="ECO:0007669"/>
    <property type="project" value="TreeGrafter"/>
</dbReference>
<dbReference type="GO" id="GO:0006811">
    <property type="term" value="P:monoatomic ion transport"/>
    <property type="evidence" value="ECO:0007669"/>
    <property type="project" value="InterPro"/>
</dbReference>
<dbReference type="EMBL" id="CATQJA010002655">
    <property type="protein sequence ID" value="CAJ0578861.1"/>
    <property type="molecule type" value="Genomic_DNA"/>
</dbReference>
<name>A0AA36D1D0_9BILA</name>
<dbReference type="GO" id="GO:0005886">
    <property type="term" value="C:plasma membrane"/>
    <property type="evidence" value="ECO:0007669"/>
    <property type="project" value="UniProtKB-ARBA"/>
</dbReference>
<feature type="region of interest" description="Disordered" evidence="6">
    <location>
        <begin position="1"/>
        <end position="96"/>
    </location>
</feature>
<feature type="non-terminal residue" evidence="9">
    <location>
        <position position="1"/>
    </location>
</feature>
<dbReference type="PANTHER" id="PTHR47219">
    <property type="entry name" value="RAB GTPASE-ACTIVATING PROTEIN 1-LIKE"/>
    <property type="match status" value="1"/>
</dbReference>
<dbReference type="GO" id="GO:0005096">
    <property type="term" value="F:GTPase activator activity"/>
    <property type="evidence" value="ECO:0007669"/>
    <property type="project" value="UniProtKB-KW"/>
</dbReference>
<accession>A0AA36D1D0</accession>
<dbReference type="Gene3D" id="1.10.8.270">
    <property type="entry name" value="putative rabgap domain of human tbc1 domain family member 14 like domains"/>
    <property type="match status" value="1"/>
</dbReference>
<keyword evidence="2" id="KW-0343">GTPase activation</keyword>
<proteinExistence type="predicted"/>
<dbReference type="InterPro" id="IPR018491">
    <property type="entry name" value="SLC12_C"/>
</dbReference>
<sequence length="991" mass="111847">MAEENGLASPKHDEDDEPSTSNVHPDPMMASPSSTNDPTPLAEVDIFPYKKQRPERPGETRSEQGSSSTKHDSREEDLLEEDPDGIGPTFPPTDQFGFIRKSEQIDNYRPTIKMSKLHQRERKWIEMLENWHHYMDEKYDKIKSRCRKGIPPALRGRVWKYLSGAKFQMEVSNNKLVFEYLLRQPGEEKYIDEINKDLNRQFPEHELFAAEGKYAQGGKEDLFELLKAWTVLHPEEGYCQGQAPIASVLLMHMPLRDAFYCFVQICHKYLPGYYSPGLEAVQVDGDLLNQLLKDKAKTCYRHLKEQNVSPVLYMIEWFMCIYCRSLPWPTVLRIWDMFLCEGMKVLLKVALVLLHGSFGNRQACKSAPDMHSILVRLKNLPRTLTDEETLVKKADFGVILGVYLPTIQHILGVTRFIRLFWAVGIAGRTDIPDGSLCCCCTFLTCISISAIATNGVMESGGAYYLISRNLGPEFGSAVGILFYLANTVATSMYLVGGIEILLLYIFPNLAIGGRDVHHDTGTWGMLTHNLRLDSTILLLNEFAIVAMGVKFVQLLAPVSDSHLCHLLNLFCYAGGVEKTLNPSAGHYVCMRNDRLLQSDVVLPPGAAFVDMCLYYNKSYMNLLNLASQLKAGRGLSIVASFIRGNPFSVDDSKRTNEISARMEADMGNLRLRGFSKAIIYGEDQIIGLMCTLVQSIGLGGLKPDTMLISWPTHDRGEHELAGSECQTLTDKLHAAVAMEMALLIDVYWIVQVGGLCILMAYLLKLNKIWRGCKLRIATAQESDNNTRMQQDLQKYVYQLRIDTKILIAELADPQISKNAFERTLLMEERTIFIHKMQQQRSIQRGEGQYFSLLVVAEHQQAREKVNSKGTISSSEADAETEDSGEAEKKHDDENEAVPALNDHDKKQDVKKKKVCALNRDKVHKMHTAIRLNELITEPSKEDSQRVLLNLPPPIGREGLDDYIHYLEVLSDNLPRVIFVRGTGKEVLTPGS</sequence>
<evidence type="ECO:0000256" key="6">
    <source>
        <dbReference type="SAM" id="MobiDB-lite"/>
    </source>
</evidence>
<feature type="region of interest" description="Disordered" evidence="6">
    <location>
        <begin position="863"/>
        <end position="911"/>
    </location>
</feature>
<gene>
    <name evidence="9" type="ORF">MSPICULIGERA_LOCUS17101</name>
</gene>
<dbReference type="FunFam" id="1.10.10.750:FF:000001">
    <property type="entry name" value="TBC1 domain family member 10A"/>
    <property type="match status" value="1"/>
</dbReference>
<dbReference type="Gene3D" id="1.10.472.80">
    <property type="entry name" value="Ypt/Rab-GAP domain of gyp1p, domain 3"/>
    <property type="match status" value="1"/>
</dbReference>
<evidence type="ECO:0000313" key="9">
    <source>
        <dbReference type="EMBL" id="CAJ0578861.1"/>
    </source>
</evidence>
<protein>
    <recommendedName>
        <fullName evidence="8">Rab-GAP TBC domain-containing protein</fullName>
    </recommendedName>
</protein>
<feature type="transmembrane region" description="Helical" evidence="7">
    <location>
        <begin position="746"/>
        <end position="763"/>
    </location>
</feature>
<dbReference type="Pfam" id="PF00566">
    <property type="entry name" value="RabGAP-TBC"/>
    <property type="match status" value="1"/>
</dbReference>
<evidence type="ECO:0000256" key="3">
    <source>
        <dbReference type="ARBA" id="ARBA00022692"/>
    </source>
</evidence>
<evidence type="ECO:0000256" key="5">
    <source>
        <dbReference type="ARBA" id="ARBA00023136"/>
    </source>
</evidence>
<feature type="compositionally biased region" description="Basic and acidic residues" evidence="6">
    <location>
        <begin position="52"/>
        <end position="62"/>
    </location>
</feature>
<dbReference type="FunFam" id="1.10.8.270:FF:000007">
    <property type="entry name" value="TBC1 domain family member 10A"/>
    <property type="match status" value="1"/>
</dbReference>
<dbReference type="AlphaFoldDB" id="A0AA36D1D0"/>
<dbReference type="InterPro" id="IPR050302">
    <property type="entry name" value="Rab_GAP_TBC_domain"/>
</dbReference>
<keyword evidence="10" id="KW-1185">Reference proteome</keyword>
<dbReference type="PANTHER" id="PTHR47219:SF4">
    <property type="entry name" value="TBC1 DOMAIN FAMILY MEMBER 10A"/>
    <property type="match status" value="1"/>
</dbReference>
<dbReference type="Gene3D" id="1.20.1740.10">
    <property type="entry name" value="Amino acid/polyamine transporter I"/>
    <property type="match status" value="1"/>
</dbReference>
<dbReference type="SMART" id="SM00164">
    <property type="entry name" value="TBC"/>
    <property type="match status" value="1"/>
</dbReference>
<dbReference type="Gene3D" id="1.10.10.750">
    <property type="entry name" value="Ypt/Rab-GAP domain of gyp1p, domain 1"/>
    <property type="match status" value="1"/>
</dbReference>
<evidence type="ECO:0000256" key="7">
    <source>
        <dbReference type="SAM" id="Phobius"/>
    </source>
</evidence>